<protein>
    <recommendedName>
        <fullName evidence="6">RDD domain-containing protein</fullName>
    </recommendedName>
</protein>
<dbReference type="GO" id="GO:0016020">
    <property type="term" value="C:membrane"/>
    <property type="evidence" value="ECO:0007669"/>
    <property type="project" value="UniProtKB-SubCell"/>
</dbReference>
<evidence type="ECO:0000313" key="8">
    <source>
        <dbReference type="Proteomes" id="UP001162156"/>
    </source>
</evidence>
<comment type="caution">
    <text evidence="7">The sequence shown here is derived from an EMBL/GenBank/DDBJ whole genome shotgun (WGS) entry which is preliminary data.</text>
</comment>
<gene>
    <name evidence="7" type="ORF">NQ314_002382</name>
</gene>
<dbReference type="EMBL" id="JANEYF010000737">
    <property type="protein sequence ID" value="KAJ8968277.1"/>
    <property type="molecule type" value="Genomic_DNA"/>
</dbReference>
<accession>A0AAV8ZT51</accession>
<feature type="domain" description="RDD" evidence="6">
    <location>
        <begin position="55"/>
        <end position="152"/>
    </location>
</feature>
<reference evidence="7" key="1">
    <citation type="journal article" date="2023" name="Insect Mol. Biol.">
        <title>Genome sequencing provides insights into the evolution of gene families encoding plant cell wall-degrading enzymes in longhorned beetles.</title>
        <authorList>
            <person name="Shin N.R."/>
            <person name="Okamura Y."/>
            <person name="Kirsch R."/>
            <person name="Pauchet Y."/>
        </authorList>
    </citation>
    <scope>NUCLEOTIDE SEQUENCE</scope>
    <source>
        <strain evidence="7">RBIC_L_NR</strain>
    </source>
</reference>
<dbReference type="Proteomes" id="UP001162156">
    <property type="component" value="Unassembled WGS sequence"/>
</dbReference>
<evidence type="ECO:0000313" key="7">
    <source>
        <dbReference type="EMBL" id="KAJ8968277.1"/>
    </source>
</evidence>
<evidence type="ECO:0000259" key="6">
    <source>
        <dbReference type="Pfam" id="PF06271"/>
    </source>
</evidence>
<dbReference type="InterPro" id="IPR010432">
    <property type="entry name" value="RDD"/>
</dbReference>
<keyword evidence="8" id="KW-1185">Reference proteome</keyword>
<evidence type="ECO:0000256" key="1">
    <source>
        <dbReference type="ARBA" id="ARBA00004141"/>
    </source>
</evidence>
<keyword evidence="4 5" id="KW-0472">Membrane</keyword>
<keyword evidence="2 5" id="KW-0812">Transmembrane</keyword>
<evidence type="ECO:0000256" key="2">
    <source>
        <dbReference type="ARBA" id="ARBA00022692"/>
    </source>
</evidence>
<comment type="subcellular location">
    <subcellularLocation>
        <location evidence="1">Membrane</location>
        <topology evidence="1">Multi-pass membrane protein</topology>
    </subcellularLocation>
</comment>
<proteinExistence type="predicted"/>
<evidence type="ECO:0000256" key="5">
    <source>
        <dbReference type="SAM" id="Phobius"/>
    </source>
</evidence>
<dbReference type="InterPro" id="IPR039871">
    <property type="entry name" value="FAM8A1"/>
</dbReference>
<dbReference type="Pfam" id="PF06271">
    <property type="entry name" value="RDD"/>
    <property type="match status" value="1"/>
</dbReference>
<dbReference type="AlphaFoldDB" id="A0AAV8ZT51"/>
<evidence type="ECO:0000256" key="4">
    <source>
        <dbReference type="ARBA" id="ARBA00023136"/>
    </source>
</evidence>
<sequence length="191" mass="21596">MYATLIQANMHNENTRLKFTNNATNRNIASPFYQTSNQSTPVPVQPMSIYEFVIPPFWKRIVAEVVDFLILFLIKMVLTFLLLEGITDIHFYEFGYFQKSMKSFKLGVPVAIELLTLELLQRLVVCAYEAYFLKGRLCATPGKLCMGLIVIAVGNISPILGRQSETIKVTGATALGWQKITIKSNFKKCIC</sequence>
<evidence type="ECO:0000256" key="3">
    <source>
        <dbReference type="ARBA" id="ARBA00022989"/>
    </source>
</evidence>
<feature type="transmembrane region" description="Helical" evidence="5">
    <location>
        <begin position="61"/>
        <end position="83"/>
    </location>
</feature>
<keyword evidence="3 5" id="KW-1133">Transmembrane helix</keyword>
<dbReference type="PANTHER" id="PTHR13659">
    <property type="entry name" value="AUTOSOMAL HIGHLY CONSERVED PROTEIN"/>
    <property type="match status" value="1"/>
</dbReference>
<dbReference type="PANTHER" id="PTHR13659:SF5">
    <property type="entry name" value="PROTEIN FAM8A1"/>
    <property type="match status" value="1"/>
</dbReference>
<organism evidence="7 8">
    <name type="scientific">Rhamnusium bicolor</name>
    <dbReference type="NCBI Taxonomy" id="1586634"/>
    <lineage>
        <taxon>Eukaryota</taxon>
        <taxon>Metazoa</taxon>
        <taxon>Ecdysozoa</taxon>
        <taxon>Arthropoda</taxon>
        <taxon>Hexapoda</taxon>
        <taxon>Insecta</taxon>
        <taxon>Pterygota</taxon>
        <taxon>Neoptera</taxon>
        <taxon>Endopterygota</taxon>
        <taxon>Coleoptera</taxon>
        <taxon>Polyphaga</taxon>
        <taxon>Cucujiformia</taxon>
        <taxon>Chrysomeloidea</taxon>
        <taxon>Cerambycidae</taxon>
        <taxon>Lepturinae</taxon>
        <taxon>Rhagiini</taxon>
        <taxon>Rhamnusium</taxon>
    </lineage>
</organism>
<name>A0AAV8ZT51_9CUCU</name>